<reference evidence="14" key="1">
    <citation type="submission" date="2016-10" db="EMBL/GenBank/DDBJ databases">
        <title>Sequence of Gallionella enrichment culture.</title>
        <authorList>
            <person name="Poehlein A."/>
            <person name="Muehling M."/>
            <person name="Daniel R."/>
        </authorList>
    </citation>
    <scope>NUCLEOTIDE SEQUENCE</scope>
</reference>
<dbReference type="GO" id="GO:0005886">
    <property type="term" value="C:plasma membrane"/>
    <property type="evidence" value="ECO:0007669"/>
    <property type="project" value="UniProtKB-SubCell"/>
</dbReference>
<dbReference type="AlphaFoldDB" id="A0A1J5SD75"/>
<dbReference type="InterPro" id="IPR013822">
    <property type="entry name" value="Signal_recog_particl_SRP54_hlx"/>
</dbReference>
<evidence type="ECO:0000259" key="12">
    <source>
        <dbReference type="SMART" id="SM00962"/>
    </source>
</evidence>
<feature type="domain" description="Signal recognition particle SRP54 helical bundle" evidence="13">
    <location>
        <begin position="41"/>
        <end position="120"/>
    </location>
</feature>
<keyword evidence="6" id="KW-0378">Hydrolase</keyword>
<dbReference type="PANTHER" id="PTHR43134">
    <property type="entry name" value="SIGNAL RECOGNITION PARTICLE RECEPTOR SUBUNIT ALPHA"/>
    <property type="match status" value="1"/>
</dbReference>
<comment type="caution">
    <text evidence="14">The sequence shown here is derived from an EMBL/GenBank/DDBJ whole genome shotgun (WGS) entry which is preliminary data.</text>
</comment>
<comment type="subcellular location">
    <subcellularLocation>
        <location evidence="1">Cell membrane</location>
        <topology evidence="1">Peripheral membrane protein</topology>
        <orientation evidence="1">Cytoplasmic side</orientation>
    </subcellularLocation>
</comment>
<keyword evidence="5" id="KW-0547">Nucleotide-binding</keyword>
<keyword evidence="9 14" id="KW-0675">Receptor</keyword>
<feature type="region of interest" description="Disordered" evidence="10">
    <location>
        <begin position="1"/>
        <end position="37"/>
    </location>
</feature>
<evidence type="ECO:0000256" key="3">
    <source>
        <dbReference type="ARBA" id="ARBA00022475"/>
    </source>
</evidence>
<comment type="similarity">
    <text evidence="2">Belongs to the GTP-binding SRP family.</text>
</comment>
<keyword evidence="8" id="KW-0472">Membrane</keyword>
<dbReference type="GO" id="GO:0005047">
    <property type="term" value="F:signal recognition particle binding"/>
    <property type="evidence" value="ECO:0007669"/>
    <property type="project" value="TreeGrafter"/>
</dbReference>
<evidence type="ECO:0000256" key="6">
    <source>
        <dbReference type="ARBA" id="ARBA00022801"/>
    </source>
</evidence>
<dbReference type="GO" id="GO:0005525">
    <property type="term" value="F:GTP binding"/>
    <property type="evidence" value="ECO:0007669"/>
    <property type="project" value="UniProtKB-KW"/>
</dbReference>
<dbReference type="SMART" id="SM00962">
    <property type="entry name" value="SRP54"/>
    <property type="match status" value="1"/>
</dbReference>
<keyword evidence="3" id="KW-1003">Cell membrane</keyword>
<dbReference type="InterPro" id="IPR027417">
    <property type="entry name" value="P-loop_NTPase"/>
</dbReference>
<dbReference type="GO" id="GO:0005737">
    <property type="term" value="C:cytoplasm"/>
    <property type="evidence" value="ECO:0007669"/>
    <property type="project" value="UniProtKB-ARBA"/>
</dbReference>
<dbReference type="InterPro" id="IPR004390">
    <property type="entry name" value="SR_rcpt_FtsY"/>
</dbReference>
<gene>
    <name evidence="14" type="primary">ftsY_3</name>
    <name evidence="14" type="ORF">GALL_116590</name>
</gene>
<dbReference type="SUPFAM" id="SSF52540">
    <property type="entry name" value="P-loop containing nucleoside triphosphate hydrolases"/>
    <property type="match status" value="1"/>
</dbReference>
<dbReference type="InterPro" id="IPR036225">
    <property type="entry name" value="SRP/SRP_N"/>
</dbReference>
<dbReference type="Pfam" id="PF02881">
    <property type="entry name" value="SRP54_N"/>
    <property type="match status" value="1"/>
</dbReference>
<keyword evidence="4" id="KW-0963">Cytoplasm</keyword>
<keyword evidence="7" id="KW-0342">GTP-binding</keyword>
<feature type="domain" description="AAA+ ATPase" evidence="11">
    <location>
        <begin position="134"/>
        <end position="341"/>
    </location>
</feature>
<dbReference type="EMBL" id="MLJW01000045">
    <property type="protein sequence ID" value="OIR06186.1"/>
    <property type="molecule type" value="Genomic_DNA"/>
</dbReference>
<dbReference type="HAMAP" id="MF_00920">
    <property type="entry name" value="FtsY"/>
    <property type="match status" value="1"/>
</dbReference>
<evidence type="ECO:0000256" key="10">
    <source>
        <dbReference type="SAM" id="MobiDB-lite"/>
    </source>
</evidence>
<organism evidence="14">
    <name type="scientific">mine drainage metagenome</name>
    <dbReference type="NCBI Taxonomy" id="410659"/>
    <lineage>
        <taxon>unclassified sequences</taxon>
        <taxon>metagenomes</taxon>
        <taxon>ecological metagenomes</taxon>
    </lineage>
</organism>
<dbReference type="GO" id="GO:0003924">
    <property type="term" value="F:GTPase activity"/>
    <property type="evidence" value="ECO:0007669"/>
    <property type="project" value="TreeGrafter"/>
</dbReference>
<dbReference type="Gene3D" id="3.40.50.300">
    <property type="entry name" value="P-loop containing nucleotide triphosphate hydrolases"/>
    <property type="match status" value="1"/>
</dbReference>
<sequence>MSDNGETKTGWLGRLMGGKAAAPAAAEAPPPPAKPSWAARLRAGLSRSSSRLTQGLSDLFTKRKLDEEALQDLEDLLITADLGTATARRVTQALAKTRFDQEVTSDEVREALAEDITAILAPVAVPLRPDPARKPHVVLMVGVNGSGKTTTIGKLAKTFRDQGLSVSLAAGDTFRAAAVEQLKVWGERTGCPVIARGQGADAASLAFEALQEAQSRQDDLLLIDTAGRLQNKTDLMAELQKVVRVIRKQDPSAPHDILLVLDATVGQNAHSQVEIFKSMTEVTGLVLTKLDGTARGGVLVALAEKFGLPVHAIGIGEAADDLRPFEARAFARSLLGLDDFE</sequence>
<accession>A0A1J5SD75</accession>
<dbReference type="GO" id="GO:0006614">
    <property type="term" value="P:SRP-dependent cotranslational protein targeting to membrane"/>
    <property type="evidence" value="ECO:0007669"/>
    <property type="project" value="InterPro"/>
</dbReference>
<dbReference type="InterPro" id="IPR003593">
    <property type="entry name" value="AAA+_ATPase"/>
</dbReference>
<proteinExistence type="inferred from homology"/>
<evidence type="ECO:0000256" key="4">
    <source>
        <dbReference type="ARBA" id="ARBA00022490"/>
    </source>
</evidence>
<dbReference type="SMART" id="SM00382">
    <property type="entry name" value="AAA"/>
    <property type="match status" value="1"/>
</dbReference>
<dbReference type="InterPro" id="IPR042101">
    <property type="entry name" value="SRP54_N_sf"/>
</dbReference>
<dbReference type="InterPro" id="IPR000897">
    <property type="entry name" value="SRP54_GTPase_dom"/>
</dbReference>
<evidence type="ECO:0000256" key="2">
    <source>
        <dbReference type="ARBA" id="ARBA00008531"/>
    </source>
</evidence>
<evidence type="ECO:0000256" key="8">
    <source>
        <dbReference type="ARBA" id="ARBA00023136"/>
    </source>
</evidence>
<dbReference type="PANTHER" id="PTHR43134:SF1">
    <property type="entry name" value="SIGNAL RECOGNITION PARTICLE RECEPTOR SUBUNIT ALPHA"/>
    <property type="match status" value="1"/>
</dbReference>
<evidence type="ECO:0000259" key="11">
    <source>
        <dbReference type="SMART" id="SM00382"/>
    </source>
</evidence>
<dbReference type="SMART" id="SM00963">
    <property type="entry name" value="SRP54_N"/>
    <property type="match status" value="1"/>
</dbReference>
<evidence type="ECO:0000313" key="14">
    <source>
        <dbReference type="EMBL" id="OIR06186.1"/>
    </source>
</evidence>
<dbReference type="CDD" id="cd17874">
    <property type="entry name" value="FtsY"/>
    <property type="match status" value="1"/>
</dbReference>
<evidence type="ECO:0000256" key="7">
    <source>
        <dbReference type="ARBA" id="ARBA00023134"/>
    </source>
</evidence>
<evidence type="ECO:0000259" key="13">
    <source>
        <dbReference type="SMART" id="SM00963"/>
    </source>
</evidence>
<evidence type="ECO:0000256" key="5">
    <source>
        <dbReference type="ARBA" id="ARBA00022741"/>
    </source>
</evidence>
<dbReference type="Gene3D" id="1.20.120.140">
    <property type="entry name" value="Signal recognition particle SRP54, nucleotide-binding domain"/>
    <property type="match status" value="1"/>
</dbReference>
<protein>
    <submittedName>
        <fullName evidence="14">Signal recognition particle receptor FtsY</fullName>
    </submittedName>
</protein>
<name>A0A1J5SD75_9ZZZZ</name>
<evidence type="ECO:0000256" key="1">
    <source>
        <dbReference type="ARBA" id="ARBA00004413"/>
    </source>
</evidence>
<dbReference type="Pfam" id="PF00448">
    <property type="entry name" value="SRP54"/>
    <property type="match status" value="1"/>
</dbReference>
<dbReference type="SUPFAM" id="SSF47364">
    <property type="entry name" value="Domain of the SRP/SRP receptor G-proteins"/>
    <property type="match status" value="1"/>
</dbReference>
<dbReference type="FunFam" id="3.40.50.300:FF:000053">
    <property type="entry name" value="Signal recognition particle receptor FtsY"/>
    <property type="match status" value="1"/>
</dbReference>
<feature type="domain" description="SRP54-type proteins GTP-binding" evidence="12">
    <location>
        <begin position="135"/>
        <end position="336"/>
    </location>
</feature>
<dbReference type="NCBIfam" id="TIGR00064">
    <property type="entry name" value="ftsY"/>
    <property type="match status" value="1"/>
</dbReference>
<evidence type="ECO:0000256" key="9">
    <source>
        <dbReference type="ARBA" id="ARBA00023170"/>
    </source>
</evidence>